<evidence type="ECO:0000256" key="4">
    <source>
        <dbReference type="ARBA" id="ARBA00022741"/>
    </source>
</evidence>
<dbReference type="STRING" id="671065.MetMK1DRAFT_00033900"/>
<evidence type="ECO:0000259" key="8">
    <source>
        <dbReference type="PROSITE" id="PS50011"/>
    </source>
</evidence>
<comment type="similarity">
    <text evidence="1">Belongs to the protein kinase superfamily. NEK Ser/Thr protein kinase family. NIMA subfamily.</text>
</comment>
<organism evidence="9 10">
    <name type="scientific">Metallosphaera yellowstonensis MK1</name>
    <dbReference type="NCBI Taxonomy" id="671065"/>
    <lineage>
        <taxon>Archaea</taxon>
        <taxon>Thermoproteota</taxon>
        <taxon>Thermoprotei</taxon>
        <taxon>Sulfolobales</taxon>
        <taxon>Sulfolobaceae</taxon>
        <taxon>Metallosphaera</taxon>
    </lineage>
</organism>
<dbReference type="PANTHER" id="PTHR43671">
    <property type="entry name" value="SERINE/THREONINE-PROTEIN KINASE NEK"/>
    <property type="match status" value="1"/>
</dbReference>
<dbReference type="EMBL" id="JH597770">
    <property type="protein sequence ID" value="EHP68941.1"/>
    <property type="molecule type" value="Genomic_DNA"/>
</dbReference>
<dbReference type="OrthoDB" id="41005at2157"/>
<proteinExistence type="inferred from homology"/>
<dbReference type="InterPro" id="IPR011009">
    <property type="entry name" value="Kinase-like_dom_sf"/>
</dbReference>
<keyword evidence="3" id="KW-0808">Transferase</keyword>
<dbReference type="AlphaFoldDB" id="H2C9W5"/>
<dbReference type="InterPro" id="IPR008271">
    <property type="entry name" value="Ser/Thr_kinase_AS"/>
</dbReference>
<dbReference type="PROSITE" id="PS00108">
    <property type="entry name" value="PROTEIN_KINASE_ST"/>
    <property type="match status" value="1"/>
</dbReference>
<keyword evidence="9" id="KW-0723">Serine/threonine-protein kinase</keyword>
<dbReference type="Proteomes" id="UP000003980">
    <property type="component" value="Unassembled WGS sequence"/>
</dbReference>
<evidence type="ECO:0000313" key="9">
    <source>
        <dbReference type="EMBL" id="EHP68941.1"/>
    </source>
</evidence>
<keyword evidence="7" id="KW-1133">Transmembrane helix</keyword>
<dbReference type="EC" id="2.7.11.1" evidence="2"/>
<evidence type="ECO:0000256" key="5">
    <source>
        <dbReference type="ARBA" id="ARBA00022777"/>
    </source>
</evidence>
<dbReference type="GO" id="GO:0005524">
    <property type="term" value="F:ATP binding"/>
    <property type="evidence" value="ECO:0007669"/>
    <property type="project" value="UniProtKB-KW"/>
</dbReference>
<feature type="transmembrane region" description="Helical" evidence="7">
    <location>
        <begin position="92"/>
        <end position="112"/>
    </location>
</feature>
<keyword evidence="4" id="KW-0547">Nucleotide-binding</keyword>
<reference evidence="9 10" key="1">
    <citation type="submission" date="2012-01" db="EMBL/GenBank/DDBJ databases">
        <title>Improved High-Quality Draft sequence of Metallosphaera yellowstonensis MK1.</title>
        <authorList>
            <consortium name="US DOE Joint Genome Institute"/>
            <person name="Lucas S."/>
            <person name="Han J."/>
            <person name="Cheng J.-F."/>
            <person name="Goodwin L."/>
            <person name="Pitluck S."/>
            <person name="Peters L."/>
            <person name="Teshima H."/>
            <person name="Detter J.C."/>
            <person name="Han C."/>
            <person name="Tapia R."/>
            <person name="Land M."/>
            <person name="Hauser L."/>
            <person name="Kyrpides N."/>
            <person name="Kozubal M."/>
            <person name="Macur R.E."/>
            <person name="Jay Z."/>
            <person name="Inskeep W."/>
            <person name="Woyke T."/>
        </authorList>
    </citation>
    <scope>NUCLEOTIDE SEQUENCE [LARGE SCALE GENOMIC DNA]</scope>
    <source>
        <strain evidence="9 10">MK1</strain>
    </source>
</reference>
<dbReference type="Gene3D" id="1.10.510.10">
    <property type="entry name" value="Transferase(Phosphotransferase) domain 1"/>
    <property type="match status" value="1"/>
</dbReference>
<gene>
    <name evidence="9" type="ORF">MetMK1DRAFT_00033900</name>
</gene>
<accession>H2C9W5</accession>
<evidence type="ECO:0000313" key="10">
    <source>
        <dbReference type="Proteomes" id="UP000003980"/>
    </source>
</evidence>
<feature type="transmembrane region" description="Helical" evidence="7">
    <location>
        <begin position="121"/>
        <end position="141"/>
    </location>
</feature>
<evidence type="ECO:0000256" key="3">
    <source>
        <dbReference type="ARBA" id="ARBA00022679"/>
    </source>
</evidence>
<dbReference type="InterPro" id="IPR017441">
    <property type="entry name" value="Protein_kinase_ATP_BS"/>
</dbReference>
<feature type="transmembrane region" description="Helical" evidence="7">
    <location>
        <begin position="253"/>
        <end position="272"/>
    </location>
</feature>
<sequence length="773" mass="85824">MRYSTLAKWSYGLKVLVVAEAILFVSPYISRILNLDLPFLPNPFRSPYLLSFVFLISLASLRHSLKAYGLALSLWSVSSVQVLLFPRLQGQLQVGVDFLFVLLVLISSTLLARQNWGWKSLALSLPLYLVSLGLLSLLYLGESSFLSLLSSLERGLFPYSILVQELSTLEGRHWFLSGFLLLVGYVFLSSSYYQKPYSSLRSVGLTFPSIPILTTPVFLFLGYPPFPTLLNLISLVSLPLSLLPKVKAKPLQFGLLTSTVSLTISALLFLLGSGEALVFTASGGSVIPRGLTDPDKVKSKLVEAIKENRHSQAKRFVDFLNSVGISPSQLFCEASRNKNCVLALWLLERYTLSLETCQHLKGVTDCVLYTGRIPTGVNQLLLALQKADRDSSEKLAGLVLAKSQDERTRDVARKILASLTQGKEEPLNLPSLSGWDPNLWINRELYGYKVVKLVGKGGNAYVLLAERGGRQYAIKVPMISSSSKERTRASRLTFLDTAGESSKLQEISSKTEDMVTLYGVFVDQTAIREILTGKVETYLKSPPAIVMEFMGGGDVEGLLREGAVVNSRKWQSVVTFISLRVARALSVIHQEGYVHLDVKTRNIFFSSPPGRTGEEVFSNLLTGRVKAKLGDLGASKRVGDRLDQYTPEYCPVDQVEAMLSGKGANVKMDMYALGATMYKMLTLGSMNPPEVVKYMDDAVEQFFRRGDFKTYLEKAKETYARFYSSLNLPGVDPGLVKVIRELVNPDPERRPAAHQVITELEVILRKLEPRYTV</sequence>
<keyword evidence="5 9" id="KW-0418">Kinase</keyword>
<feature type="transmembrane region" description="Helical" evidence="7">
    <location>
        <begin position="68"/>
        <end position="86"/>
    </location>
</feature>
<feature type="transmembrane region" description="Helical" evidence="7">
    <location>
        <begin position="174"/>
        <end position="193"/>
    </location>
</feature>
<dbReference type="InterPro" id="IPR050660">
    <property type="entry name" value="NEK_Ser/Thr_kinase"/>
</dbReference>
<keyword evidence="10" id="KW-1185">Reference proteome</keyword>
<dbReference type="SMART" id="SM00220">
    <property type="entry name" value="S_TKc"/>
    <property type="match status" value="1"/>
</dbReference>
<dbReference type="SUPFAM" id="SSF56112">
    <property type="entry name" value="Protein kinase-like (PK-like)"/>
    <property type="match status" value="1"/>
</dbReference>
<evidence type="ECO:0000256" key="2">
    <source>
        <dbReference type="ARBA" id="ARBA00012513"/>
    </source>
</evidence>
<dbReference type="PROSITE" id="PS50011">
    <property type="entry name" value="PROTEIN_KINASE_DOM"/>
    <property type="match status" value="1"/>
</dbReference>
<keyword evidence="6" id="KW-0067">ATP-binding</keyword>
<feature type="transmembrane region" description="Helical" evidence="7">
    <location>
        <begin position="205"/>
        <end position="223"/>
    </location>
</feature>
<keyword evidence="7" id="KW-0812">Transmembrane</keyword>
<dbReference type="InterPro" id="IPR000719">
    <property type="entry name" value="Prot_kinase_dom"/>
</dbReference>
<dbReference type="PANTHER" id="PTHR43671:SF13">
    <property type="entry name" value="SERINE_THREONINE-PROTEIN KINASE NEK2"/>
    <property type="match status" value="1"/>
</dbReference>
<dbReference type="HOGENOM" id="CLU_355138_0_0_2"/>
<evidence type="ECO:0000256" key="1">
    <source>
        <dbReference type="ARBA" id="ARBA00010886"/>
    </source>
</evidence>
<dbReference type="PROSITE" id="PS00107">
    <property type="entry name" value="PROTEIN_KINASE_ATP"/>
    <property type="match status" value="1"/>
</dbReference>
<dbReference type="eggNOG" id="arCOG03682">
    <property type="taxonomic scope" value="Archaea"/>
</dbReference>
<feature type="transmembrane region" description="Helical" evidence="7">
    <location>
        <begin position="45"/>
        <end position="61"/>
    </location>
</feature>
<evidence type="ECO:0000256" key="7">
    <source>
        <dbReference type="SAM" id="Phobius"/>
    </source>
</evidence>
<name>H2C9W5_9CREN</name>
<feature type="transmembrane region" description="Helical" evidence="7">
    <location>
        <begin position="12"/>
        <end position="33"/>
    </location>
</feature>
<evidence type="ECO:0000256" key="6">
    <source>
        <dbReference type="ARBA" id="ARBA00022840"/>
    </source>
</evidence>
<feature type="domain" description="Protein kinase" evidence="8">
    <location>
        <begin position="448"/>
        <end position="764"/>
    </location>
</feature>
<keyword evidence="7" id="KW-0472">Membrane</keyword>
<feature type="transmembrane region" description="Helical" evidence="7">
    <location>
        <begin position="229"/>
        <end position="246"/>
    </location>
</feature>
<dbReference type="GO" id="GO:0004674">
    <property type="term" value="F:protein serine/threonine kinase activity"/>
    <property type="evidence" value="ECO:0007669"/>
    <property type="project" value="UniProtKB-KW"/>
</dbReference>
<dbReference type="RefSeq" id="WP_009075876.1">
    <property type="nucleotide sequence ID" value="NZ_JH597770.1"/>
</dbReference>
<dbReference type="Pfam" id="PF00069">
    <property type="entry name" value="Pkinase"/>
    <property type="match status" value="1"/>
</dbReference>
<protein>
    <recommendedName>
        <fullName evidence="2">non-specific serine/threonine protein kinase</fullName>
        <ecNumber evidence="2">2.7.11.1</ecNumber>
    </recommendedName>
</protein>